<sequence length="403" mass="45313">MPALPGGAGMMYTRTVIQGWSSKDDDEEYTVKMGFRWYGDGNDTVTLDQVRQIPGVETIVWSLHQKQAGEVWEQAEIDAEVARITGLSDEARANGVTRTFDAEVVESVNVHESIKLGRTVLGMSRDEAIANYITTIERLGRAGVKVVCYNFMPVFDWLRTDLWHPLPDGSTALYYEKAVVDKMSPESLIADMEANTHGLTLPGWEPERLASFHELNAAYEGVTHDDMYENYKYFLDAVVPTCEEYDVKLGVHPDDPPFDVFGWPRVVSSKERIARVLDLHPSPYHGLTLCLGSFSANPEHDAVDAVRTFMDRIHFSHVRNIKHFAGGDFSEVAHRASEGSVDTTGIMKAYAEAGYQGYIRPDHGRHLWDENTTNKPRPGYGLYDRALGIQYLLGAWDAFHYQA</sequence>
<dbReference type="EC" id="4.2.1.8" evidence="5 9"/>
<dbReference type="InterPro" id="IPR004628">
    <property type="entry name" value="Man_deHydtase"/>
</dbReference>
<evidence type="ECO:0000256" key="1">
    <source>
        <dbReference type="ARBA" id="ARBA00001794"/>
    </source>
</evidence>
<name>A0ABW5VV46_9MICO</name>
<evidence type="ECO:0000313" key="10">
    <source>
        <dbReference type="EMBL" id="MFD2794138.1"/>
    </source>
</evidence>
<dbReference type="PIRSF" id="PIRSF016049">
    <property type="entry name" value="Man_dehyd"/>
    <property type="match status" value="1"/>
</dbReference>
<evidence type="ECO:0000256" key="9">
    <source>
        <dbReference type="HAMAP-Rule" id="MF_00106"/>
    </source>
</evidence>
<gene>
    <name evidence="9" type="primary">uxuA</name>
    <name evidence="10" type="ORF">ACFS27_11330</name>
</gene>
<dbReference type="GO" id="GO:0008927">
    <property type="term" value="F:mannonate dehydratase activity"/>
    <property type="evidence" value="ECO:0007669"/>
    <property type="project" value="UniProtKB-EC"/>
</dbReference>
<dbReference type="PANTHER" id="PTHR30387:SF2">
    <property type="entry name" value="MANNONATE DEHYDRATASE"/>
    <property type="match status" value="1"/>
</dbReference>
<keyword evidence="6 9" id="KW-0408">Iron</keyword>
<comment type="catalytic activity">
    <reaction evidence="1 9">
        <text>D-mannonate = 2-dehydro-3-deoxy-D-gluconate + H2O</text>
        <dbReference type="Rhea" id="RHEA:20097"/>
        <dbReference type="ChEBI" id="CHEBI:15377"/>
        <dbReference type="ChEBI" id="CHEBI:17767"/>
        <dbReference type="ChEBI" id="CHEBI:57990"/>
        <dbReference type="EC" id="4.2.1.8"/>
    </reaction>
</comment>
<comment type="function">
    <text evidence="2 9">Catalyzes the dehydration of D-mannonate.</text>
</comment>
<proteinExistence type="inferred from homology"/>
<evidence type="ECO:0000256" key="3">
    <source>
        <dbReference type="ARBA" id="ARBA00004892"/>
    </source>
</evidence>
<dbReference type="SUPFAM" id="SSF51658">
    <property type="entry name" value="Xylose isomerase-like"/>
    <property type="match status" value="1"/>
</dbReference>
<evidence type="ECO:0000313" key="11">
    <source>
        <dbReference type="Proteomes" id="UP001597479"/>
    </source>
</evidence>
<keyword evidence="11" id="KW-1185">Reference proteome</keyword>
<organism evidence="10 11">
    <name type="scientific">Promicromonospora vindobonensis</name>
    <dbReference type="NCBI Taxonomy" id="195748"/>
    <lineage>
        <taxon>Bacteria</taxon>
        <taxon>Bacillati</taxon>
        <taxon>Actinomycetota</taxon>
        <taxon>Actinomycetes</taxon>
        <taxon>Micrococcales</taxon>
        <taxon>Promicromonosporaceae</taxon>
        <taxon>Promicromonospora</taxon>
    </lineage>
</organism>
<accession>A0ABW5VV46</accession>
<comment type="similarity">
    <text evidence="4 9">Belongs to the mannonate dehydratase family.</text>
</comment>
<dbReference type="Proteomes" id="UP001597479">
    <property type="component" value="Unassembled WGS sequence"/>
</dbReference>
<protein>
    <recommendedName>
        <fullName evidence="5 9">Mannonate dehydratase</fullName>
        <ecNumber evidence="5 9">4.2.1.8</ecNumber>
    </recommendedName>
    <alternativeName>
        <fullName evidence="9">D-mannonate hydro-lyase</fullName>
    </alternativeName>
</protein>
<dbReference type="Gene3D" id="3.20.20.150">
    <property type="entry name" value="Divalent-metal-dependent TIM barrel enzymes"/>
    <property type="match status" value="1"/>
</dbReference>
<evidence type="ECO:0000256" key="2">
    <source>
        <dbReference type="ARBA" id="ARBA00002713"/>
    </source>
</evidence>
<dbReference type="InterPro" id="IPR036237">
    <property type="entry name" value="Xyl_isomerase-like_sf"/>
</dbReference>
<dbReference type="Pfam" id="PF03786">
    <property type="entry name" value="UxuA"/>
    <property type="match status" value="1"/>
</dbReference>
<dbReference type="RefSeq" id="WP_377182945.1">
    <property type="nucleotide sequence ID" value="NZ_JBHUOG010000001.1"/>
</dbReference>
<reference evidence="11" key="1">
    <citation type="journal article" date="2019" name="Int. J. Syst. Evol. Microbiol.">
        <title>The Global Catalogue of Microorganisms (GCM) 10K type strain sequencing project: providing services to taxonomists for standard genome sequencing and annotation.</title>
        <authorList>
            <consortium name="The Broad Institute Genomics Platform"/>
            <consortium name="The Broad Institute Genome Sequencing Center for Infectious Disease"/>
            <person name="Wu L."/>
            <person name="Ma J."/>
        </authorList>
    </citation>
    <scope>NUCLEOTIDE SEQUENCE [LARGE SCALE GENOMIC DNA]</scope>
    <source>
        <strain evidence="11">CCM 7044</strain>
    </source>
</reference>
<comment type="caution">
    <text evidence="10">The sequence shown here is derived from an EMBL/GenBank/DDBJ whole genome shotgun (WGS) entry which is preliminary data.</text>
</comment>
<comment type="pathway">
    <text evidence="3 9">Carbohydrate metabolism; pentose and glucuronate interconversion.</text>
</comment>
<evidence type="ECO:0000256" key="4">
    <source>
        <dbReference type="ARBA" id="ARBA00007389"/>
    </source>
</evidence>
<evidence type="ECO:0000256" key="7">
    <source>
        <dbReference type="ARBA" id="ARBA00023211"/>
    </source>
</evidence>
<dbReference type="NCBIfam" id="NF003027">
    <property type="entry name" value="PRK03906.1"/>
    <property type="match status" value="1"/>
</dbReference>
<dbReference type="HAMAP" id="MF_00106">
    <property type="entry name" value="UxuA"/>
    <property type="match status" value="1"/>
</dbReference>
<comment type="cofactor">
    <cofactor evidence="9">
        <name>Fe(2+)</name>
        <dbReference type="ChEBI" id="CHEBI:29033"/>
    </cofactor>
    <cofactor evidence="9">
        <name>Mn(2+)</name>
        <dbReference type="ChEBI" id="CHEBI:29035"/>
    </cofactor>
</comment>
<evidence type="ECO:0000256" key="8">
    <source>
        <dbReference type="ARBA" id="ARBA00023239"/>
    </source>
</evidence>
<dbReference type="EMBL" id="JBHUOG010000001">
    <property type="protein sequence ID" value="MFD2794138.1"/>
    <property type="molecule type" value="Genomic_DNA"/>
</dbReference>
<dbReference type="PANTHER" id="PTHR30387">
    <property type="entry name" value="MANNONATE DEHYDRATASE"/>
    <property type="match status" value="1"/>
</dbReference>
<keyword evidence="7 9" id="KW-0464">Manganese</keyword>
<evidence type="ECO:0000256" key="6">
    <source>
        <dbReference type="ARBA" id="ARBA00023004"/>
    </source>
</evidence>
<evidence type="ECO:0000256" key="5">
    <source>
        <dbReference type="ARBA" id="ARBA00012927"/>
    </source>
</evidence>
<keyword evidence="8 9" id="KW-0456">Lyase</keyword>